<evidence type="ECO:0000313" key="8">
    <source>
        <dbReference type="Proteomes" id="UP001174934"/>
    </source>
</evidence>
<comment type="similarity">
    <text evidence="2">Belongs to the flavoprotein pyridine nucleotide cytochrome reductase family.</text>
</comment>
<dbReference type="GO" id="GO:0016491">
    <property type="term" value="F:oxidoreductase activity"/>
    <property type="evidence" value="ECO:0007669"/>
    <property type="project" value="UniProtKB-KW"/>
</dbReference>
<evidence type="ECO:0000313" key="7">
    <source>
        <dbReference type="EMBL" id="KAK0635654.1"/>
    </source>
</evidence>
<comment type="caution">
    <text evidence="7">The sequence shown here is derived from an EMBL/GenBank/DDBJ whole genome shotgun (WGS) entry which is preliminary data.</text>
</comment>
<feature type="binding site" evidence="6">
    <location>
        <position position="7"/>
    </location>
    <ligand>
        <name>FAD</name>
        <dbReference type="ChEBI" id="CHEBI:57692"/>
    </ligand>
</feature>
<dbReference type="PANTHER" id="PTHR19370:SF189">
    <property type="entry name" value="CYTOCHROME C MITOCHONDRIAL IMPORT FACTOR CYC2"/>
    <property type="match status" value="1"/>
</dbReference>
<evidence type="ECO:0000256" key="2">
    <source>
        <dbReference type="ARBA" id="ARBA00006105"/>
    </source>
</evidence>
<keyword evidence="5" id="KW-0560">Oxidoreductase</keyword>
<dbReference type="Gene3D" id="3.40.50.80">
    <property type="entry name" value="Nucleotide-binding domain of ferredoxin-NADP reductase (FNR) module"/>
    <property type="match status" value="1"/>
</dbReference>
<comment type="cofactor">
    <cofactor evidence="1 6">
        <name>FAD</name>
        <dbReference type="ChEBI" id="CHEBI:57692"/>
    </cofactor>
</comment>
<keyword evidence="4 6" id="KW-0274">FAD</keyword>
<dbReference type="Proteomes" id="UP001174934">
    <property type="component" value="Unassembled WGS sequence"/>
</dbReference>
<evidence type="ECO:0000256" key="5">
    <source>
        <dbReference type="ARBA" id="ARBA00023002"/>
    </source>
</evidence>
<name>A0AA39XKG8_9PEZI</name>
<accession>A0AA39XKG8</accession>
<dbReference type="InterPro" id="IPR039261">
    <property type="entry name" value="FNR_nucleotide-bd"/>
</dbReference>
<dbReference type="SUPFAM" id="SSF52343">
    <property type="entry name" value="Ferredoxin reductase-like, C-terminal NADP-linked domain"/>
    <property type="match status" value="1"/>
</dbReference>
<reference evidence="7" key="1">
    <citation type="submission" date="2023-06" db="EMBL/GenBank/DDBJ databases">
        <title>Genome-scale phylogeny and comparative genomics of the fungal order Sordariales.</title>
        <authorList>
            <consortium name="Lawrence Berkeley National Laboratory"/>
            <person name="Hensen N."/>
            <person name="Bonometti L."/>
            <person name="Westerberg I."/>
            <person name="Brannstrom I.O."/>
            <person name="Guillou S."/>
            <person name="Cros-Aarteil S."/>
            <person name="Calhoun S."/>
            <person name="Haridas S."/>
            <person name="Kuo A."/>
            <person name="Mondo S."/>
            <person name="Pangilinan J."/>
            <person name="Riley R."/>
            <person name="LaButti K."/>
            <person name="Andreopoulos B."/>
            <person name="Lipzen A."/>
            <person name="Chen C."/>
            <person name="Yanf M."/>
            <person name="Daum C."/>
            <person name="Ng V."/>
            <person name="Clum A."/>
            <person name="Steindorff A."/>
            <person name="Ohm R."/>
            <person name="Martin F."/>
            <person name="Silar P."/>
            <person name="Natvig D."/>
            <person name="Lalanne C."/>
            <person name="Gautier V."/>
            <person name="Ament-velasquez S.L."/>
            <person name="Kruys A."/>
            <person name="Hutchinson M.I."/>
            <person name="Powell A.J."/>
            <person name="Barry K."/>
            <person name="Miller A.N."/>
            <person name="Grigoriev I.V."/>
            <person name="Debuchy R."/>
            <person name="Gladieux P."/>
            <person name="Thoren M.H."/>
            <person name="Johannesson H."/>
        </authorList>
    </citation>
    <scope>NUCLEOTIDE SEQUENCE</scope>
    <source>
        <strain evidence="7">SMH3391-2</strain>
    </source>
</reference>
<dbReference type="PRINTS" id="PR00406">
    <property type="entry name" value="CYTB5RDTASE"/>
</dbReference>
<protein>
    <recommendedName>
        <fullName evidence="9">FAD-binding FR-type domain-containing protein</fullName>
    </recommendedName>
</protein>
<dbReference type="InterPro" id="IPR001834">
    <property type="entry name" value="CBR-like"/>
</dbReference>
<dbReference type="GO" id="GO:0005739">
    <property type="term" value="C:mitochondrion"/>
    <property type="evidence" value="ECO:0007669"/>
    <property type="project" value="TreeGrafter"/>
</dbReference>
<dbReference type="AlphaFoldDB" id="A0AA39XKG8"/>
<proteinExistence type="inferred from homology"/>
<evidence type="ECO:0000256" key="1">
    <source>
        <dbReference type="ARBA" id="ARBA00001974"/>
    </source>
</evidence>
<dbReference type="EMBL" id="JAULSR010000001">
    <property type="protein sequence ID" value="KAK0635654.1"/>
    <property type="molecule type" value="Genomic_DNA"/>
</dbReference>
<organism evidence="7 8">
    <name type="scientific">Bombardia bombarda</name>
    <dbReference type="NCBI Taxonomy" id="252184"/>
    <lineage>
        <taxon>Eukaryota</taxon>
        <taxon>Fungi</taxon>
        <taxon>Dikarya</taxon>
        <taxon>Ascomycota</taxon>
        <taxon>Pezizomycotina</taxon>
        <taxon>Sordariomycetes</taxon>
        <taxon>Sordariomycetidae</taxon>
        <taxon>Sordariales</taxon>
        <taxon>Lasiosphaeriaceae</taxon>
        <taxon>Bombardia</taxon>
    </lineage>
</organism>
<dbReference type="PANTHER" id="PTHR19370">
    <property type="entry name" value="NADH-CYTOCHROME B5 REDUCTASE"/>
    <property type="match status" value="1"/>
</dbReference>
<evidence type="ECO:0000256" key="6">
    <source>
        <dbReference type="PIRSR" id="PIRSR601834-1"/>
    </source>
</evidence>
<sequence>MDGGEVSTYLSGLAVGDTVELRGPHLGFDVRGRLGTADRVVFLAGGTGIAPALQVVRALLGGDDRGQRGGVDGGVRKQALPSVSILWANRKRTDCAGCEQDEGGNDGDKSAIVSLLAEAKQRHGDRLKYACTVDEEGSFIGVGAITDATGLSPSLAAGSGSKPSSSWSSWFSWGMRKNSDTKAGSSAAAAVPITTRSIISSDGCVYHSAARLVFMAGHDSTDGGERKCECVDVHGKRAAAGGKNLLMVSGPEGFISAYAGAKILGAGGEVQGPLGGLVGNLKRRYPEFWADWMILKL</sequence>
<evidence type="ECO:0000256" key="3">
    <source>
        <dbReference type="ARBA" id="ARBA00022630"/>
    </source>
</evidence>
<feature type="binding site" evidence="6">
    <location>
        <position position="6"/>
    </location>
    <ligand>
        <name>FAD</name>
        <dbReference type="ChEBI" id="CHEBI:57692"/>
    </ligand>
</feature>
<keyword evidence="3 6" id="KW-0285">Flavoprotein</keyword>
<evidence type="ECO:0008006" key="9">
    <source>
        <dbReference type="Google" id="ProtNLM"/>
    </source>
</evidence>
<gene>
    <name evidence="7" type="ORF">B0T17DRAFT_516882</name>
</gene>
<keyword evidence="8" id="KW-1185">Reference proteome</keyword>
<evidence type="ECO:0000256" key="4">
    <source>
        <dbReference type="ARBA" id="ARBA00022827"/>
    </source>
</evidence>